<accession>A0A2V1ZM27</accession>
<reference evidence="2 3" key="1">
    <citation type="submission" date="2018-05" db="EMBL/GenBank/DDBJ databases">
        <title>Genomic Encyclopedia of Type Strains, Phase IV (KMG-IV): sequencing the most valuable type-strain genomes for metagenomic binning, comparative biology and taxonomic classification.</title>
        <authorList>
            <person name="Goeker M."/>
        </authorList>
    </citation>
    <scope>NUCLEOTIDE SEQUENCE [LARGE SCALE GENOMIC DNA]</scope>
    <source>
        <strain evidence="2 3">DSM 7229</strain>
    </source>
</reference>
<evidence type="ECO:0000313" key="2">
    <source>
        <dbReference type="EMBL" id="PWK05629.1"/>
    </source>
</evidence>
<comment type="caution">
    <text evidence="2">The sequence shown here is derived from an EMBL/GenBank/DDBJ whole genome shotgun (WGS) entry which is preliminary data.</text>
</comment>
<name>A0A2V1ZM27_PSYIM</name>
<proteinExistence type="predicted"/>
<sequence length="39" mass="4525">MMEGMGWGWMALCLLFALLFFAVLVLTIMALLKYLRDKN</sequence>
<keyword evidence="1" id="KW-1133">Transmembrane helix</keyword>
<organism evidence="2 3">
    <name type="scientific">Psychrobacter immobilis</name>
    <dbReference type="NCBI Taxonomy" id="498"/>
    <lineage>
        <taxon>Bacteria</taxon>
        <taxon>Pseudomonadati</taxon>
        <taxon>Pseudomonadota</taxon>
        <taxon>Gammaproteobacteria</taxon>
        <taxon>Moraxellales</taxon>
        <taxon>Moraxellaceae</taxon>
        <taxon>Psychrobacter</taxon>
    </lineage>
</organism>
<keyword evidence="1" id="KW-0812">Transmembrane</keyword>
<evidence type="ECO:0000313" key="3">
    <source>
        <dbReference type="Proteomes" id="UP000245655"/>
    </source>
</evidence>
<evidence type="ECO:0000256" key="1">
    <source>
        <dbReference type="SAM" id="Phobius"/>
    </source>
</evidence>
<feature type="transmembrane region" description="Helical" evidence="1">
    <location>
        <begin position="6"/>
        <end position="32"/>
    </location>
</feature>
<dbReference type="EMBL" id="QGGM01000020">
    <property type="protein sequence ID" value="PWK05629.1"/>
    <property type="molecule type" value="Genomic_DNA"/>
</dbReference>
<keyword evidence="3" id="KW-1185">Reference proteome</keyword>
<gene>
    <name evidence="2" type="ORF">C8D84_12028</name>
</gene>
<dbReference type="Proteomes" id="UP000245655">
    <property type="component" value="Unassembled WGS sequence"/>
</dbReference>
<protein>
    <submittedName>
        <fullName evidence="2">Uncharacterized protein</fullName>
    </submittedName>
</protein>
<dbReference type="AlphaFoldDB" id="A0A2V1ZM27"/>
<keyword evidence="1" id="KW-0472">Membrane</keyword>